<dbReference type="OrthoDB" id="276546at2759"/>
<protein>
    <submittedName>
        <fullName evidence="2">Uncharacterized protein</fullName>
    </submittedName>
</protein>
<dbReference type="EMBL" id="CAKOFQ010009133">
    <property type="protein sequence ID" value="CAH2017133.1"/>
    <property type="molecule type" value="Genomic_DNA"/>
</dbReference>
<feature type="compositionally biased region" description="Low complexity" evidence="1">
    <location>
        <begin position="21"/>
        <end position="37"/>
    </location>
</feature>
<name>A0A9P0VPS4_ACAOB</name>
<keyword evidence="3" id="KW-1185">Reference proteome</keyword>
<accession>A0A9P0VPS4</accession>
<gene>
    <name evidence="2" type="ORF">ACAOBT_LOCUS35822</name>
</gene>
<organism evidence="2 3">
    <name type="scientific">Acanthoscelides obtectus</name>
    <name type="common">Bean weevil</name>
    <name type="synonym">Bruchus obtectus</name>
    <dbReference type="NCBI Taxonomy" id="200917"/>
    <lineage>
        <taxon>Eukaryota</taxon>
        <taxon>Metazoa</taxon>
        <taxon>Ecdysozoa</taxon>
        <taxon>Arthropoda</taxon>
        <taxon>Hexapoda</taxon>
        <taxon>Insecta</taxon>
        <taxon>Pterygota</taxon>
        <taxon>Neoptera</taxon>
        <taxon>Endopterygota</taxon>
        <taxon>Coleoptera</taxon>
        <taxon>Polyphaga</taxon>
        <taxon>Cucujiformia</taxon>
        <taxon>Chrysomeloidea</taxon>
        <taxon>Chrysomelidae</taxon>
        <taxon>Bruchinae</taxon>
        <taxon>Bruchini</taxon>
        <taxon>Acanthoscelides</taxon>
    </lineage>
</organism>
<feature type="region of interest" description="Disordered" evidence="1">
    <location>
        <begin position="1"/>
        <end position="40"/>
    </location>
</feature>
<dbReference type="AlphaFoldDB" id="A0A9P0VPS4"/>
<evidence type="ECO:0000313" key="3">
    <source>
        <dbReference type="Proteomes" id="UP001152888"/>
    </source>
</evidence>
<comment type="caution">
    <text evidence="2">The sequence shown here is derived from an EMBL/GenBank/DDBJ whole genome shotgun (WGS) entry which is preliminary data.</text>
</comment>
<sequence>MLRSLPQANRAVGRLPCQRIPAATTRTTAAPPTLSTPRQCHHRAVAPPLCRLRAAHISGHAPHRQWADPE</sequence>
<dbReference type="Proteomes" id="UP001152888">
    <property type="component" value="Unassembled WGS sequence"/>
</dbReference>
<evidence type="ECO:0000313" key="2">
    <source>
        <dbReference type="EMBL" id="CAH2017133.1"/>
    </source>
</evidence>
<reference evidence="2" key="1">
    <citation type="submission" date="2022-03" db="EMBL/GenBank/DDBJ databases">
        <authorList>
            <person name="Sayadi A."/>
        </authorList>
    </citation>
    <scope>NUCLEOTIDE SEQUENCE</scope>
</reference>
<proteinExistence type="predicted"/>
<evidence type="ECO:0000256" key="1">
    <source>
        <dbReference type="SAM" id="MobiDB-lite"/>
    </source>
</evidence>